<dbReference type="KEGG" id="tem:JW646_17265"/>
<keyword evidence="2" id="KW-1185">Reference proteome</keyword>
<dbReference type="RefSeq" id="WP_228415809.1">
    <property type="nucleotide sequence ID" value="NZ_CP081135.1"/>
</dbReference>
<organism evidence="1 2">
    <name type="scientific">Terrisporobacter hibernicus</name>
    <dbReference type="NCBI Taxonomy" id="2813371"/>
    <lineage>
        <taxon>Bacteria</taxon>
        <taxon>Bacillati</taxon>
        <taxon>Bacillota</taxon>
        <taxon>Clostridia</taxon>
        <taxon>Peptostreptococcales</taxon>
        <taxon>Peptostreptococcaceae</taxon>
        <taxon>Terrisporobacter</taxon>
    </lineage>
</organism>
<evidence type="ECO:0000313" key="1">
    <source>
        <dbReference type="EMBL" id="UEL47357.1"/>
    </source>
</evidence>
<dbReference type="Proteomes" id="UP001198983">
    <property type="component" value="Chromosome"/>
</dbReference>
<proteinExistence type="predicted"/>
<sequence length="129" mass="14817">MKKNEKNQVITLKDILKRKEFFENKKNQTMELFVKSLDGNIVISKPDRELCMDCLDMEDASEGDRYFVYEIVKEPNLQSTELHEAFGVDVGMDIIDKLFDPGEIASIAKEGMKFAGYIDSVKTIEDLKN</sequence>
<name>A0AAX2ZDM3_9FIRM</name>
<dbReference type="InterPro" id="IPR014986">
    <property type="entry name" value="XkdN-like"/>
</dbReference>
<dbReference type="EMBL" id="CP081135">
    <property type="protein sequence ID" value="UEL47357.1"/>
    <property type="molecule type" value="Genomic_DNA"/>
</dbReference>
<dbReference type="Gene3D" id="3.30.2220.30">
    <property type="match status" value="1"/>
</dbReference>
<dbReference type="AlphaFoldDB" id="A0AAX2ZDM3"/>
<dbReference type="InterPro" id="IPR038559">
    <property type="entry name" value="XkdN-like_sf"/>
</dbReference>
<evidence type="ECO:0000313" key="2">
    <source>
        <dbReference type="Proteomes" id="UP001198983"/>
    </source>
</evidence>
<protein>
    <submittedName>
        <fullName evidence="1">Phage portal protein</fullName>
    </submittedName>
</protein>
<dbReference type="Pfam" id="PF08890">
    <property type="entry name" value="Phage_TAC_5"/>
    <property type="match status" value="1"/>
</dbReference>
<accession>A0AAX2ZDM3</accession>
<gene>
    <name evidence="1" type="ORF">JW646_17265</name>
</gene>
<reference evidence="1 2" key="1">
    <citation type="journal article" date="2023" name="Int. J. Syst. Evol. Microbiol.">
        <title>Terrisporobacter hibernicus sp. nov., isolated from bovine faeces in Northern Ireland.</title>
        <authorList>
            <person name="Mitchell M."/>
            <person name="Nguyen S.V."/>
            <person name="Connor M."/>
            <person name="Fairley D.J."/>
            <person name="Donoghue O."/>
            <person name="Marshall H."/>
            <person name="Koolman L."/>
            <person name="McMullan G."/>
            <person name="Schaffer K.E."/>
            <person name="McGrath J.W."/>
            <person name="Fanning S."/>
        </authorList>
    </citation>
    <scope>NUCLEOTIDE SEQUENCE [LARGE SCALE GENOMIC DNA]</scope>
    <source>
        <strain evidence="1 2">MCA3</strain>
    </source>
</reference>